<proteinExistence type="predicted"/>
<organism evidence="2 3">
    <name type="scientific">Pseudaminobacter salicylatoxidans</name>
    <dbReference type="NCBI Taxonomy" id="93369"/>
    <lineage>
        <taxon>Bacteria</taxon>
        <taxon>Pseudomonadati</taxon>
        <taxon>Pseudomonadota</taxon>
        <taxon>Alphaproteobacteria</taxon>
        <taxon>Hyphomicrobiales</taxon>
        <taxon>Phyllobacteriaceae</taxon>
        <taxon>Pseudaminobacter</taxon>
    </lineage>
</organism>
<protein>
    <submittedName>
        <fullName evidence="2">Uncharacterized protein</fullName>
    </submittedName>
</protein>
<gene>
    <name evidence="2" type="ORF">C7441_114128</name>
</gene>
<keyword evidence="3" id="KW-1185">Reference proteome</keyword>
<keyword evidence="1" id="KW-0472">Membrane</keyword>
<dbReference type="AlphaFoldDB" id="A0A316BYU9"/>
<dbReference type="EMBL" id="QGGG01000014">
    <property type="protein sequence ID" value="PWJ79850.1"/>
    <property type="molecule type" value="Genomic_DNA"/>
</dbReference>
<comment type="caution">
    <text evidence="2">The sequence shown here is derived from an EMBL/GenBank/DDBJ whole genome shotgun (WGS) entry which is preliminary data.</text>
</comment>
<evidence type="ECO:0000313" key="3">
    <source>
        <dbReference type="Proteomes" id="UP000245396"/>
    </source>
</evidence>
<accession>A0A316BYU9</accession>
<evidence type="ECO:0000313" key="2">
    <source>
        <dbReference type="EMBL" id="PWJ79850.1"/>
    </source>
</evidence>
<dbReference type="RefSeq" id="WP_109614140.1">
    <property type="nucleotide sequence ID" value="NZ_QGGG01000014.1"/>
</dbReference>
<keyword evidence="1" id="KW-0812">Transmembrane</keyword>
<dbReference type="STRING" id="1192868.GCA_000304395_00963"/>
<dbReference type="OrthoDB" id="8030877at2"/>
<evidence type="ECO:0000256" key="1">
    <source>
        <dbReference type="SAM" id="Phobius"/>
    </source>
</evidence>
<dbReference type="Proteomes" id="UP000245396">
    <property type="component" value="Unassembled WGS sequence"/>
</dbReference>
<keyword evidence="1" id="KW-1133">Transmembrane helix</keyword>
<name>A0A316BYU9_PSESE</name>
<sequence>MTRESIGERQVRLEEQLKNVNAALATLTEQGREAAESRKRGYEASEAMRLEIHDIKHRLDGLEKAVDAIKPTTAEYAQVRDRVVFAGRLGRGLWGLGKALISAAAGAAAYWYAMTGRAPP</sequence>
<feature type="transmembrane region" description="Helical" evidence="1">
    <location>
        <begin position="92"/>
        <end position="113"/>
    </location>
</feature>
<reference evidence="2 3" key="1">
    <citation type="submission" date="2018-05" db="EMBL/GenBank/DDBJ databases">
        <title>Genomic Encyclopedia of Type Strains, Phase IV (KMG-IV): sequencing the most valuable type-strain genomes for metagenomic binning, comparative biology and taxonomic classification.</title>
        <authorList>
            <person name="Goeker M."/>
        </authorList>
    </citation>
    <scope>NUCLEOTIDE SEQUENCE [LARGE SCALE GENOMIC DNA]</scope>
    <source>
        <strain evidence="2 3">DSM 6986</strain>
    </source>
</reference>